<feature type="non-terminal residue" evidence="1">
    <location>
        <position position="1"/>
    </location>
</feature>
<dbReference type="Proteomes" id="UP000799776">
    <property type="component" value="Unassembled WGS sequence"/>
</dbReference>
<keyword evidence="2" id="KW-1185">Reference proteome</keyword>
<proteinExistence type="predicted"/>
<protein>
    <submittedName>
        <fullName evidence="1">Uncharacterized protein</fullName>
    </submittedName>
</protein>
<name>A0A9P4HSM3_9PEZI</name>
<reference evidence="1" key="1">
    <citation type="journal article" date="2020" name="Stud. Mycol.">
        <title>101 Dothideomycetes genomes: a test case for predicting lifestyles and emergence of pathogens.</title>
        <authorList>
            <person name="Haridas S."/>
            <person name="Albert R."/>
            <person name="Binder M."/>
            <person name="Bloem J."/>
            <person name="Labutti K."/>
            <person name="Salamov A."/>
            <person name="Andreopoulos B."/>
            <person name="Baker S."/>
            <person name="Barry K."/>
            <person name="Bills G."/>
            <person name="Bluhm B."/>
            <person name="Cannon C."/>
            <person name="Castanera R."/>
            <person name="Culley D."/>
            <person name="Daum C."/>
            <person name="Ezra D."/>
            <person name="Gonzalez J."/>
            <person name="Henrissat B."/>
            <person name="Kuo A."/>
            <person name="Liang C."/>
            <person name="Lipzen A."/>
            <person name="Lutzoni F."/>
            <person name="Magnuson J."/>
            <person name="Mondo S."/>
            <person name="Nolan M."/>
            <person name="Ohm R."/>
            <person name="Pangilinan J."/>
            <person name="Park H.-J."/>
            <person name="Ramirez L."/>
            <person name="Alfaro M."/>
            <person name="Sun H."/>
            <person name="Tritt A."/>
            <person name="Yoshinaga Y."/>
            <person name="Zwiers L.-H."/>
            <person name="Turgeon B."/>
            <person name="Goodwin S."/>
            <person name="Spatafora J."/>
            <person name="Crous P."/>
            <person name="Grigoriev I."/>
        </authorList>
    </citation>
    <scope>NUCLEOTIDE SEQUENCE</scope>
    <source>
        <strain evidence="1">CBS 121410</strain>
    </source>
</reference>
<evidence type="ECO:0000313" key="2">
    <source>
        <dbReference type="Proteomes" id="UP000799776"/>
    </source>
</evidence>
<dbReference type="OrthoDB" id="4499271at2759"/>
<accession>A0A9P4HSM3</accession>
<gene>
    <name evidence="1" type="ORF">K490DRAFT_10184</name>
</gene>
<evidence type="ECO:0000313" key="1">
    <source>
        <dbReference type="EMBL" id="KAF2085264.1"/>
    </source>
</evidence>
<dbReference type="AlphaFoldDB" id="A0A9P4HSM3"/>
<dbReference type="EMBL" id="ML978732">
    <property type="protein sequence ID" value="KAF2085264.1"/>
    <property type="molecule type" value="Genomic_DNA"/>
</dbReference>
<organism evidence="1 2">
    <name type="scientific">Saccharata proteae CBS 121410</name>
    <dbReference type="NCBI Taxonomy" id="1314787"/>
    <lineage>
        <taxon>Eukaryota</taxon>
        <taxon>Fungi</taxon>
        <taxon>Dikarya</taxon>
        <taxon>Ascomycota</taxon>
        <taxon>Pezizomycotina</taxon>
        <taxon>Dothideomycetes</taxon>
        <taxon>Dothideomycetes incertae sedis</taxon>
        <taxon>Botryosphaeriales</taxon>
        <taxon>Saccharataceae</taxon>
        <taxon>Saccharata</taxon>
    </lineage>
</organism>
<comment type="caution">
    <text evidence="1">The sequence shown here is derived from an EMBL/GenBank/DDBJ whole genome shotgun (WGS) entry which is preliminary data.</text>
</comment>
<feature type="non-terminal residue" evidence="1">
    <location>
        <position position="218"/>
    </location>
</feature>
<sequence>DEHFIAGIASRFDEHKIPYVMWGGPLLAVYGCPSNTMSRHAFVIDDHMIKRARDMLINVGFNRCKEEWCGWKPECAEHVHLDGFDQVIQLFKHSDVLWNIPSLAVEPTSYRSNKKRPDIILSCDQTRTAPHNYCLNTGRHTSLIHPIRIPSAWRLIEALILKDQRNYCYWPYALESLTACVFNKNIFSINDLDPSHRRFFESLSVENSMDYDDAYQCI</sequence>